<feature type="coiled-coil region" evidence="2">
    <location>
        <begin position="5"/>
        <end position="32"/>
    </location>
</feature>
<dbReference type="SUPFAM" id="SSF55785">
    <property type="entry name" value="PYP-like sensor domain (PAS domain)"/>
    <property type="match status" value="2"/>
</dbReference>
<keyword evidence="2" id="KW-0175">Coiled coil</keyword>
<dbReference type="PROSITE" id="PS50111">
    <property type="entry name" value="CHEMOTAXIS_TRANSDUC_2"/>
    <property type="match status" value="1"/>
</dbReference>
<dbReference type="Proteomes" id="UP001562457">
    <property type="component" value="Unassembled WGS sequence"/>
</dbReference>
<dbReference type="PROSITE" id="PS50113">
    <property type="entry name" value="PAC"/>
    <property type="match status" value="2"/>
</dbReference>
<evidence type="ECO:0000259" key="5">
    <source>
        <dbReference type="PROSITE" id="PS50113"/>
    </source>
</evidence>
<dbReference type="PANTHER" id="PTHR24422:SF10">
    <property type="entry name" value="CHEMOTAXIS PROTEIN METHYLTRANSFERASE 2"/>
    <property type="match status" value="1"/>
</dbReference>
<reference evidence="7" key="2">
    <citation type="submission" date="2018-04" db="EMBL/GenBank/DDBJ databases">
        <authorList>
            <person name="Sheh A."/>
            <person name="Shen Z."/>
            <person name="Mannion A.J."/>
            <person name="Fox J.G."/>
        </authorList>
    </citation>
    <scope>NUCLEOTIDE SEQUENCE</scope>
    <source>
        <strain evidence="7">ATCC 49310</strain>
    </source>
</reference>
<evidence type="ECO:0000259" key="3">
    <source>
        <dbReference type="PROSITE" id="PS50111"/>
    </source>
</evidence>
<comment type="caution">
    <text evidence="7">The sequence shown here is derived from an EMBL/GenBank/DDBJ whole genome shotgun (WGS) entry which is preliminary data.</text>
</comment>
<dbReference type="AlphaFoldDB" id="A0A4U8TG06"/>
<dbReference type="NCBIfam" id="TIGR00229">
    <property type="entry name" value="sensory_box"/>
    <property type="match status" value="2"/>
</dbReference>
<feature type="domain" description="Methyl-accepting transducer" evidence="3">
    <location>
        <begin position="255"/>
        <end position="430"/>
    </location>
</feature>
<reference evidence="6 9" key="3">
    <citation type="submission" date="2024-06" db="EMBL/GenBank/DDBJ databases">
        <title>Draft genome sequence of Helicobacter trogontum NHP16-4001.</title>
        <authorList>
            <person name="Rimbara E."/>
            <person name="Suzuki M."/>
        </authorList>
    </citation>
    <scope>NUCLEOTIDE SEQUENCE [LARGE SCALE GENOMIC DNA]</scope>
    <source>
        <strain evidence="6 9">NHP16-4001</strain>
    </source>
</reference>
<feature type="domain" description="PAS" evidence="4">
    <location>
        <begin position="163"/>
        <end position="187"/>
    </location>
</feature>
<dbReference type="InterPro" id="IPR035965">
    <property type="entry name" value="PAS-like_dom_sf"/>
</dbReference>
<evidence type="ECO:0000313" key="8">
    <source>
        <dbReference type="Proteomes" id="UP000029861"/>
    </source>
</evidence>
<evidence type="ECO:0000256" key="1">
    <source>
        <dbReference type="PROSITE-ProRule" id="PRU00284"/>
    </source>
</evidence>
<dbReference type="Pfam" id="PF00015">
    <property type="entry name" value="MCPsignal"/>
    <property type="match status" value="1"/>
</dbReference>
<dbReference type="CDD" id="cd11386">
    <property type="entry name" value="MCP_signal"/>
    <property type="match status" value="1"/>
</dbReference>
<dbReference type="InterPro" id="IPR050903">
    <property type="entry name" value="Bact_Chemotaxis_MeTrfase"/>
</dbReference>
<keyword evidence="1" id="KW-0807">Transducer</keyword>
<dbReference type="STRING" id="50960.LS81_04370"/>
<dbReference type="EMBL" id="BAAFHN010000004">
    <property type="protein sequence ID" value="GAB0172322.1"/>
    <property type="molecule type" value="Genomic_DNA"/>
</dbReference>
<dbReference type="SMART" id="SM00086">
    <property type="entry name" value="PAC"/>
    <property type="match status" value="2"/>
</dbReference>
<accession>A0A4U8TG06</accession>
<dbReference type="SMART" id="SM00091">
    <property type="entry name" value="PAS"/>
    <property type="match status" value="2"/>
</dbReference>
<dbReference type="PANTHER" id="PTHR24422">
    <property type="entry name" value="CHEMOTAXIS PROTEIN METHYLTRANSFERASE"/>
    <property type="match status" value="1"/>
</dbReference>
<organism evidence="7 8">
    <name type="scientific">Helicobacter trogontum</name>
    <dbReference type="NCBI Taxonomy" id="50960"/>
    <lineage>
        <taxon>Bacteria</taxon>
        <taxon>Pseudomonadati</taxon>
        <taxon>Campylobacterota</taxon>
        <taxon>Epsilonproteobacteria</taxon>
        <taxon>Campylobacterales</taxon>
        <taxon>Helicobacteraceae</taxon>
        <taxon>Helicobacter</taxon>
    </lineage>
</organism>
<evidence type="ECO:0000313" key="6">
    <source>
        <dbReference type="EMBL" id="GAB0172322.1"/>
    </source>
</evidence>
<dbReference type="SUPFAM" id="SSF58104">
    <property type="entry name" value="Methyl-accepting chemotaxis protein (MCP) signaling domain"/>
    <property type="match status" value="1"/>
</dbReference>
<protein>
    <submittedName>
        <fullName evidence="6">Energy taxis response protein CetZ</fullName>
    </submittedName>
    <submittedName>
        <fullName evidence="7">Methyl-accepting chemotaxis protein</fullName>
    </submittedName>
</protein>
<dbReference type="Proteomes" id="UP000029861">
    <property type="component" value="Unassembled WGS sequence"/>
</dbReference>
<dbReference type="CDD" id="cd00130">
    <property type="entry name" value="PAS"/>
    <property type="match status" value="2"/>
</dbReference>
<dbReference type="Pfam" id="PF13426">
    <property type="entry name" value="PAS_9"/>
    <property type="match status" value="2"/>
</dbReference>
<evidence type="ECO:0000313" key="9">
    <source>
        <dbReference type="Proteomes" id="UP001562457"/>
    </source>
</evidence>
<feature type="domain" description="PAC" evidence="5">
    <location>
        <begin position="94"/>
        <end position="146"/>
    </location>
</feature>
<dbReference type="InterPro" id="IPR001610">
    <property type="entry name" value="PAC"/>
</dbReference>
<evidence type="ECO:0000256" key="2">
    <source>
        <dbReference type="SAM" id="Coils"/>
    </source>
</evidence>
<dbReference type="InterPro" id="IPR000700">
    <property type="entry name" value="PAS-assoc_C"/>
</dbReference>
<dbReference type="Gene3D" id="1.10.287.950">
    <property type="entry name" value="Methyl-accepting chemotaxis protein"/>
    <property type="match status" value="1"/>
</dbReference>
<dbReference type="GO" id="GO:0007165">
    <property type="term" value="P:signal transduction"/>
    <property type="evidence" value="ECO:0007669"/>
    <property type="project" value="UniProtKB-KW"/>
</dbReference>
<keyword evidence="9" id="KW-1185">Reference proteome</keyword>
<dbReference type="Gene3D" id="3.30.450.20">
    <property type="entry name" value="PAS domain"/>
    <property type="match status" value="2"/>
</dbReference>
<evidence type="ECO:0000313" key="7">
    <source>
        <dbReference type="EMBL" id="TLD98348.1"/>
    </source>
</evidence>
<evidence type="ECO:0000259" key="4">
    <source>
        <dbReference type="PROSITE" id="PS50112"/>
    </source>
</evidence>
<dbReference type="GO" id="GO:0016020">
    <property type="term" value="C:membrane"/>
    <property type="evidence" value="ECO:0007669"/>
    <property type="project" value="InterPro"/>
</dbReference>
<dbReference type="EMBL" id="JRPK02000012">
    <property type="protein sequence ID" value="TLD98348.1"/>
    <property type="molecule type" value="Genomic_DNA"/>
</dbReference>
<reference evidence="7 8" key="1">
    <citation type="journal article" date="2014" name="Genome Announc.">
        <title>Draft genome sequences of eight enterohepatic helicobacter species isolated from both laboratory and wild rodents.</title>
        <authorList>
            <person name="Sheh A."/>
            <person name="Shen Z."/>
            <person name="Fox J.G."/>
        </authorList>
    </citation>
    <scope>NUCLEOTIDE SEQUENCE [LARGE SCALE GENOMIC DNA]</scope>
    <source>
        <strain evidence="7 8">ATCC 49310</strain>
    </source>
</reference>
<dbReference type="InterPro" id="IPR000014">
    <property type="entry name" value="PAS"/>
</dbReference>
<dbReference type="InterPro" id="IPR004089">
    <property type="entry name" value="MCPsignal_dom"/>
</dbReference>
<proteinExistence type="predicted"/>
<gene>
    <name evidence="6" type="primary">cetZ</name>
    <name evidence="7" type="ORF">LS80_004865</name>
    <name evidence="6" type="ORF">NHP164001_03350</name>
</gene>
<dbReference type="SMART" id="SM00283">
    <property type="entry name" value="MA"/>
    <property type="match status" value="1"/>
</dbReference>
<feature type="domain" description="PAC" evidence="5">
    <location>
        <begin position="216"/>
        <end position="268"/>
    </location>
</feature>
<name>A0A4U8TG06_9HELI</name>
<sequence length="430" mass="47981">MFFTRKETQRSLEGYKHKCESLQNVVAALNRSMASIEFSIDGVIITANENFCKTMGYNLDEIKGKHHSMFCPKEIVNSSRYTDFWRNLRAGHFQSGTFLRIDKNGKELYLEASYNPILDSQGNVLSVIKFASDVTQATIKANDAKSVIDAVDRSMATIEFTLDGTIITANENFCKTMGYNPDEIKGKHHRMFCEQSFTSSPDYATFWARLRDGEFQSGRFVRINKKGDRIYLEATYNPVYDPNGRVYKVIKFATDISPQVMQEQERKTNAATLAAENDRLTDNGMRIINNTTENIQKIAQTMQQSATLVDSLSVQSNEIKAVIQTIKDIADQTNLLALNAAIEAARAGEHGRGFAVVADEVRKLAERTGHSIVQITSTINSILDSTSQVVASIETSIQEIDGSVALVDEAKSCMEQIRQSASEVVQAISR</sequence>
<dbReference type="PROSITE" id="PS50112">
    <property type="entry name" value="PAS"/>
    <property type="match status" value="1"/>
</dbReference>